<dbReference type="Proteomes" id="UP000197138">
    <property type="component" value="Unassembled WGS sequence"/>
</dbReference>
<dbReference type="EMBL" id="MTKT01002520">
    <property type="protein sequence ID" value="OWM77737.1"/>
    <property type="molecule type" value="Genomic_DNA"/>
</dbReference>
<evidence type="ECO:0000313" key="2">
    <source>
        <dbReference type="Proteomes" id="UP000197138"/>
    </source>
</evidence>
<sequence length="80" mass="8810">MSDPKTAQVGLYKSTQQVWNQTTTTTTSKGQLGVGNHWPCLKILSGDTVVKSDPKTAQSSLFSRRTLFSVIFARLYGSTR</sequence>
<protein>
    <submittedName>
        <fullName evidence="1">Uncharacterized protein</fullName>
    </submittedName>
</protein>
<gene>
    <name evidence="1" type="ORF">CDL15_Pgr012439</name>
</gene>
<comment type="caution">
    <text evidence="1">The sequence shown here is derived from an EMBL/GenBank/DDBJ whole genome shotgun (WGS) entry which is preliminary data.</text>
</comment>
<dbReference type="AlphaFoldDB" id="A0A218WY58"/>
<reference evidence="2" key="1">
    <citation type="journal article" date="2017" name="Plant J.">
        <title>The pomegranate (Punica granatum L.) genome and the genomics of punicalagin biosynthesis.</title>
        <authorList>
            <person name="Qin G."/>
            <person name="Xu C."/>
            <person name="Ming R."/>
            <person name="Tang H."/>
            <person name="Guyot R."/>
            <person name="Kramer E.M."/>
            <person name="Hu Y."/>
            <person name="Yi X."/>
            <person name="Qi Y."/>
            <person name="Xu X."/>
            <person name="Gao Z."/>
            <person name="Pan H."/>
            <person name="Jian J."/>
            <person name="Tian Y."/>
            <person name="Yue Z."/>
            <person name="Xu Y."/>
        </authorList>
    </citation>
    <scope>NUCLEOTIDE SEQUENCE [LARGE SCALE GENOMIC DNA]</scope>
    <source>
        <strain evidence="2">cv. Dabenzi</strain>
    </source>
</reference>
<organism evidence="1 2">
    <name type="scientific">Punica granatum</name>
    <name type="common">Pomegranate</name>
    <dbReference type="NCBI Taxonomy" id="22663"/>
    <lineage>
        <taxon>Eukaryota</taxon>
        <taxon>Viridiplantae</taxon>
        <taxon>Streptophyta</taxon>
        <taxon>Embryophyta</taxon>
        <taxon>Tracheophyta</taxon>
        <taxon>Spermatophyta</taxon>
        <taxon>Magnoliopsida</taxon>
        <taxon>eudicotyledons</taxon>
        <taxon>Gunneridae</taxon>
        <taxon>Pentapetalae</taxon>
        <taxon>rosids</taxon>
        <taxon>malvids</taxon>
        <taxon>Myrtales</taxon>
        <taxon>Lythraceae</taxon>
        <taxon>Punica</taxon>
    </lineage>
</organism>
<accession>A0A218WY58</accession>
<proteinExistence type="predicted"/>
<name>A0A218WY58_PUNGR</name>
<evidence type="ECO:0000313" key="1">
    <source>
        <dbReference type="EMBL" id="OWM77737.1"/>
    </source>
</evidence>